<reference evidence="14" key="1">
    <citation type="submission" date="2014-11" db="EMBL/GenBank/DDBJ databases">
        <authorList>
            <person name="Otto D Thomas"/>
            <person name="Naeem Raeece"/>
        </authorList>
    </citation>
    <scope>NUCLEOTIDE SEQUENCE</scope>
</reference>
<dbReference type="Pfam" id="PF01187">
    <property type="entry name" value="MIF"/>
    <property type="match status" value="1"/>
</dbReference>
<evidence type="ECO:0000256" key="1">
    <source>
        <dbReference type="ARBA" id="ARBA00004613"/>
    </source>
</evidence>
<dbReference type="GO" id="GO:0005615">
    <property type="term" value="C:extracellular space"/>
    <property type="evidence" value="ECO:0007669"/>
    <property type="project" value="UniProtKB-KW"/>
</dbReference>
<evidence type="ECO:0000256" key="11">
    <source>
        <dbReference type="ARBA" id="ARBA00041912"/>
    </source>
</evidence>
<comment type="catalytic activity">
    <reaction evidence="6">
        <text>3-phenylpyruvate = enol-phenylpyruvate</text>
        <dbReference type="Rhea" id="RHEA:17097"/>
        <dbReference type="ChEBI" id="CHEBI:16815"/>
        <dbReference type="ChEBI" id="CHEBI:18005"/>
        <dbReference type="EC" id="5.3.2.1"/>
    </reaction>
</comment>
<feature type="transmembrane region" description="Helical" evidence="13">
    <location>
        <begin position="12"/>
        <end position="30"/>
    </location>
</feature>
<dbReference type="SUPFAM" id="SSF55331">
    <property type="entry name" value="Tautomerase/MIF"/>
    <property type="match status" value="1"/>
</dbReference>
<comment type="similarity">
    <text evidence="2">Belongs to the MIF family.</text>
</comment>
<comment type="subcellular location">
    <subcellularLocation>
        <location evidence="1">Secreted</location>
    </subcellularLocation>
</comment>
<protein>
    <recommendedName>
        <fullName evidence="12">L-dopachrome isomerase</fullName>
        <ecNumber evidence="9">5.3.2.1</ecNumber>
        <ecNumber evidence="8">5.3.3.12</ecNumber>
    </recommendedName>
    <alternativeName>
        <fullName evidence="10">L-dopachrome tautomerase</fullName>
    </alternativeName>
    <alternativeName>
        <fullName evidence="11">Phenylpyruvate tautomerase</fullName>
    </alternativeName>
</protein>
<keyword evidence="13" id="KW-0812">Transmembrane</keyword>
<evidence type="ECO:0000256" key="10">
    <source>
        <dbReference type="ARBA" id="ARBA00041631"/>
    </source>
</evidence>
<evidence type="ECO:0000256" key="6">
    <source>
        <dbReference type="ARBA" id="ARBA00036735"/>
    </source>
</evidence>
<evidence type="ECO:0000256" key="9">
    <source>
        <dbReference type="ARBA" id="ARBA00039086"/>
    </source>
</evidence>
<evidence type="ECO:0000256" key="7">
    <source>
        <dbReference type="ARBA" id="ARBA00036823"/>
    </source>
</evidence>
<evidence type="ECO:0000256" key="8">
    <source>
        <dbReference type="ARBA" id="ARBA00038932"/>
    </source>
</evidence>
<dbReference type="PANTHER" id="PTHR11954">
    <property type="entry name" value="D-DOPACHROME DECARBOXYLASE"/>
    <property type="match status" value="1"/>
</dbReference>
<keyword evidence="13" id="KW-1133">Transmembrane helix</keyword>
<comment type="catalytic activity">
    <reaction evidence="7">
        <text>L-dopachrome = 5,6-dihydroxyindole-2-carboxylate</text>
        <dbReference type="Rhea" id="RHEA:13041"/>
        <dbReference type="ChEBI" id="CHEBI:16875"/>
        <dbReference type="ChEBI" id="CHEBI:57509"/>
        <dbReference type="EC" id="5.3.3.12"/>
    </reaction>
</comment>
<evidence type="ECO:0000256" key="4">
    <source>
        <dbReference type="ARBA" id="ARBA00022525"/>
    </source>
</evidence>
<dbReference type="InterPro" id="IPR014347">
    <property type="entry name" value="Tautomerase/MIF_sf"/>
</dbReference>
<evidence type="ECO:0000256" key="2">
    <source>
        <dbReference type="ARBA" id="ARBA00005851"/>
    </source>
</evidence>
<dbReference type="VEuPathDB" id="CryptoDB:Cvel_15853"/>
<dbReference type="EC" id="5.3.3.12" evidence="8"/>
<gene>
    <name evidence="14" type="ORF">Cvel_15853</name>
</gene>
<dbReference type="GO" id="GO:0004167">
    <property type="term" value="F:dopachrome isomerase activity"/>
    <property type="evidence" value="ECO:0007669"/>
    <property type="project" value="UniProtKB-EC"/>
</dbReference>
<evidence type="ECO:0000256" key="5">
    <source>
        <dbReference type="ARBA" id="ARBA00023235"/>
    </source>
</evidence>
<dbReference type="PANTHER" id="PTHR11954:SF6">
    <property type="entry name" value="MACROPHAGE MIGRATION INHIBITORY FACTOR"/>
    <property type="match status" value="1"/>
</dbReference>
<dbReference type="EMBL" id="CDMZ01000214">
    <property type="protein sequence ID" value="CEM09293.1"/>
    <property type="molecule type" value="Genomic_DNA"/>
</dbReference>
<accession>A0A0G4F999</accession>
<dbReference type="GO" id="GO:0050178">
    <property type="term" value="F:phenylpyruvate tautomerase activity"/>
    <property type="evidence" value="ECO:0007669"/>
    <property type="project" value="UniProtKB-EC"/>
</dbReference>
<proteinExistence type="inferred from homology"/>
<dbReference type="EC" id="5.3.2.1" evidence="9"/>
<dbReference type="GO" id="GO:0005125">
    <property type="term" value="F:cytokine activity"/>
    <property type="evidence" value="ECO:0007669"/>
    <property type="project" value="UniProtKB-KW"/>
</dbReference>
<name>A0A0G4F999_9ALVE</name>
<evidence type="ECO:0000256" key="3">
    <source>
        <dbReference type="ARBA" id="ARBA00022514"/>
    </source>
</evidence>
<sequence length="171" mass="18091">MPVVDRVLSPAAAVMFLLGTVVAAGFLAGGRGRVPRGGRKGVAVCSLTSPEACLEPGDPSLLLTTNVDMGTKKTELMKKISKVIAETLSKPESYVCVAINDKVSMIWGGEETPCALGSLNSLGGINLQNNKAMQAQISEILAEYIPADRIYITYTDVPRENMGWSGRTFGG</sequence>
<organism evidence="14">
    <name type="scientific">Chromera velia CCMP2878</name>
    <dbReference type="NCBI Taxonomy" id="1169474"/>
    <lineage>
        <taxon>Eukaryota</taxon>
        <taxon>Sar</taxon>
        <taxon>Alveolata</taxon>
        <taxon>Colpodellida</taxon>
        <taxon>Chromeraceae</taxon>
        <taxon>Chromera</taxon>
    </lineage>
</organism>
<evidence type="ECO:0000256" key="13">
    <source>
        <dbReference type="SAM" id="Phobius"/>
    </source>
</evidence>
<dbReference type="AlphaFoldDB" id="A0A0G4F999"/>
<keyword evidence="13" id="KW-0472">Membrane</keyword>
<keyword evidence="4" id="KW-0964">Secreted</keyword>
<evidence type="ECO:0000313" key="14">
    <source>
        <dbReference type="EMBL" id="CEM09293.1"/>
    </source>
</evidence>
<keyword evidence="5" id="KW-0413">Isomerase</keyword>
<dbReference type="InterPro" id="IPR001398">
    <property type="entry name" value="Macrophage_inhib_fac"/>
</dbReference>
<dbReference type="PhylomeDB" id="A0A0G4F999"/>
<evidence type="ECO:0000256" key="12">
    <source>
        <dbReference type="ARBA" id="ARBA00042730"/>
    </source>
</evidence>
<keyword evidence="3" id="KW-0202">Cytokine</keyword>
<dbReference type="Gene3D" id="3.30.429.10">
    <property type="entry name" value="Macrophage Migration Inhibitory Factor"/>
    <property type="match status" value="1"/>
</dbReference>